<evidence type="ECO:0000313" key="2">
    <source>
        <dbReference type="EMBL" id="CAE7663064.1"/>
    </source>
</evidence>
<sequence>MSKSKILEPRRRAAGEQFEPRRPNDPKWSAQHGDLRADLGPIFPLVSLAYPEGLAAVQCQEDGTGVASYPSGKKAVCISSHHQSRRISAIAYARSEFSVKSAVSENSPHFRASSPDDSKRDRRGRTRLLGVMDEWGVGLFESPPDGAGCRGCYEVTPTHVTVVTSGPNGSRTRMSRAALAGDTTSLDPLSLRLCPELVVTYNPASGTTSLDFNCGGISYTFHIGEVWKLASRGGGLSLPATTNPREVSSAINMSSQASLETSCLIMTESTGLLDKTVKLKSSSSCLTTSVGGSSPSSSKLNKSASEGTMRLPVEAFKKFTEGRIDFTHDHLLKKNLADKIHPKLARLPINKALREGFLWPEPHPGKPYSEPVVVTPPASLEHISCHDVTGRAQSLEAGQLMVVLVVASWARKSQYSSSSHAQIMAEAAWSELKAAGDNVLFCITDLAEAGAIFSAGKNTNPLVTNYGVREAPWLLMFARGELIFSENPSGPRTGGIGFASRLRYMAFAKPRVLVLEPAPTASAVQSAVAAAVASSTKAVNNFQLQLETQEVLRRSKFDFDLAVSTMDATRMALTVQPAYGILLCSSEVGPTIFSEIASRLRERNSKALAFICHDVKSLGPLDESMQMLLKSDSNPLASGVLYRPITKSSFEHVLVGNPDAGIQYPTCGMVKEDLLELIRKKLGGL</sequence>
<dbReference type="AlphaFoldDB" id="A0A812W507"/>
<accession>A0A812W507</accession>
<dbReference type="Proteomes" id="UP000649617">
    <property type="component" value="Unassembled WGS sequence"/>
</dbReference>
<feature type="region of interest" description="Disordered" evidence="1">
    <location>
        <begin position="286"/>
        <end position="306"/>
    </location>
</feature>
<dbReference type="EMBL" id="CAJNIZ010043562">
    <property type="protein sequence ID" value="CAE7663064.1"/>
    <property type="molecule type" value="Genomic_DNA"/>
</dbReference>
<feature type="region of interest" description="Disordered" evidence="1">
    <location>
        <begin position="1"/>
        <end position="33"/>
    </location>
</feature>
<name>A0A812W507_SYMPI</name>
<evidence type="ECO:0000313" key="3">
    <source>
        <dbReference type="Proteomes" id="UP000649617"/>
    </source>
</evidence>
<reference evidence="2" key="1">
    <citation type="submission" date="2021-02" db="EMBL/GenBank/DDBJ databases">
        <authorList>
            <person name="Dougan E. K."/>
            <person name="Rhodes N."/>
            <person name="Thang M."/>
            <person name="Chan C."/>
        </authorList>
    </citation>
    <scope>NUCLEOTIDE SEQUENCE</scope>
</reference>
<gene>
    <name evidence="2" type="ORF">SPIL2461_LOCUS18061</name>
</gene>
<feature type="compositionally biased region" description="Basic and acidic residues" evidence="1">
    <location>
        <begin position="1"/>
        <end position="25"/>
    </location>
</feature>
<feature type="region of interest" description="Disordered" evidence="1">
    <location>
        <begin position="103"/>
        <end position="123"/>
    </location>
</feature>
<feature type="compositionally biased region" description="Low complexity" evidence="1">
    <location>
        <begin position="286"/>
        <end position="305"/>
    </location>
</feature>
<proteinExistence type="predicted"/>
<protein>
    <recommendedName>
        <fullName evidence="4">Thioredoxin domain-containing protein</fullName>
    </recommendedName>
</protein>
<keyword evidence="3" id="KW-1185">Reference proteome</keyword>
<comment type="caution">
    <text evidence="2">The sequence shown here is derived from an EMBL/GenBank/DDBJ whole genome shotgun (WGS) entry which is preliminary data.</text>
</comment>
<evidence type="ECO:0000256" key="1">
    <source>
        <dbReference type="SAM" id="MobiDB-lite"/>
    </source>
</evidence>
<organism evidence="2 3">
    <name type="scientific">Symbiodinium pilosum</name>
    <name type="common">Dinoflagellate</name>
    <dbReference type="NCBI Taxonomy" id="2952"/>
    <lineage>
        <taxon>Eukaryota</taxon>
        <taxon>Sar</taxon>
        <taxon>Alveolata</taxon>
        <taxon>Dinophyceae</taxon>
        <taxon>Suessiales</taxon>
        <taxon>Symbiodiniaceae</taxon>
        <taxon>Symbiodinium</taxon>
    </lineage>
</organism>
<dbReference type="OrthoDB" id="21467at2759"/>
<evidence type="ECO:0008006" key="4">
    <source>
        <dbReference type="Google" id="ProtNLM"/>
    </source>
</evidence>